<dbReference type="Gene3D" id="1.10.150.240">
    <property type="entry name" value="Putative phosphatase, domain 2"/>
    <property type="match status" value="1"/>
</dbReference>
<keyword evidence="1" id="KW-0378">Hydrolase</keyword>
<dbReference type="InterPro" id="IPR023214">
    <property type="entry name" value="HAD_sf"/>
</dbReference>
<dbReference type="CDD" id="cd04305">
    <property type="entry name" value="HAD_Neu5Ac-Pase_like"/>
    <property type="match status" value="1"/>
</dbReference>
<dbReference type="NCBIfam" id="TIGR01549">
    <property type="entry name" value="HAD-SF-IA-v1"/>
    <property type="match status" value="1"/>
</dbReference>
<name>A0A411PIS5_9GAMM</name>
<dbReference type="InterPro" id="IPR036412">
    <property type="entry name" value="HAD-like_sf"/>
</dbReference>
<dbReference type="PANTHER" id="PTHR47478">
    <property type="match status" value="1"/>
</dbReference>
<dbReference type="EC" id="3.1.3.5" evidence="1"/>
<dbReference type="OrthoDB" id="148966at2"/>
<dbReference type="EMBL" id="CP036200">
    <property type="protein sequence ID" value="QBF83443.1"/>
    <property type="molecule type" value="Genomic_DNA"/>
</dbReference>
<evidence type="ECO:0000313" key="2">
    <source>
        <dbReference type="Proteomes" id="UP000291106"/>
    </source>
</evidence>
<protein>
    <submittedName>
        <fullName evidence="1">dUMP phosphatase</fullName>
        <ecNumber evidence="1">3.1.3.5</ecNumber>
    </submittedName>
</protein>
<keyword evidence="2" id="KW-1185">Reference proteome</keyword>
<dbReference type="SFLD" id="SFLDG01129">
    <property type="entry name" value="C1.5:_HAD__Beta-PGM__Phosphata"/>
    <property type="match status" value="1"/>
</dbReference>
<dbReference type="RefSeq" id="WP_130600563.1">
    <property type="nucleotide sequence ID" value="NZ_CP036200.1"/>
</dbReference>
<dbReference type="SFLD" id="SFLDS00003">
    <property type="entry name" value="Haloacid_Dehalogenase"/>
    <property type="match status" value="1"/>
</dbReference>
<dbReference type="SUPFAM" id="SSF56784">
    <property type="entry name" value="HAD-like"/>
    <property type="match status" value="1"/>
</dbReference>
<proteinExistence type="predicted"/>
<dbReference type="AlphaFoldDB" id="A0A411PIS5"/>
<accession>A0A411PIS5</accession>
<dbReference type="NCBIfam" id="NF006976">
    <property type="entry name" value="PRK09449.1"/>
    <property type="match status" value="1"/>
</dbReference>
<sequence>MNIKQFSWLLFDADETLFHFDAFAGLRALFANYQIDFSRDDFIQYQTVNKPLWVAYQDGHIDAQTLQQNRFSQWADNIGCSTQELNQGFLQAMADICQPMCGVVELLEQAKEYAELAIITNGFTELQAVRLQKTGLDKYFSHVVISEQVGAAKPDKKIFRHAQSLMGEVEPEQVLMVGDNLHSDIIGGQQAGMQTCWLNHHGALTEQGIEPTLQVRNISQLHQWLFSNR</sequence>
<dbReference type="KEGG" id="smai:EXU30_12595"/>
<dbReference type="InterPro" id="IPR052550">
    <property type="entry name" value="Pyrimidine_5'-ntase_YjjG"/>
</dbReference>
<dbReference type="NCBIfam" id="TIGR01509">
    <property type="entry name" value="HAD-SF-IA-v3"/>
    <property type="match status" value="1"/>
</dbReference>
<dbReference type="InterPro" id="IPR023198">
    <property type="entry name" value="PGP-like_dom2"/>
</dbReference>
<dbReference type="PANTHER" id="PTHR47478:SF1">
    <property type="entry name" value="PYRIMIDINE 5'-NUCLEOTIDASE YJJG"/>
    <property type="match status" value="1"/>
</dbReference>
<organism evidence="1 2">
    <name type="scientific">Shewanella maritima</name>
    <dbReference type="NCBI Taxonomy" id="2520507"/>
    <lineage>
        <taxon>Bacteria</taxon>
        <taxon>Pseudomonadati</taxon>
        <taxon>Pseudomonadota</taxon>
        <taxon>Gammaproteobacteria</taxon>
        <taxon>Alteromonadales</taxon>
        <taxon>Shewanellaceae</taxon>
        <taxon>Shewanella</taxon>
    </lineage>
</organism>
<dbReference type="Pfam" id="PF00702">
    <property type="entry name" value="Hydrolase"/>
    <property type="match status" value="1"/>
</dbReference>
<dbReference type="Gene3D" id="3.40.50.1000">
    <property type="entry name" value="HAD superfamily/HAD-like"/>
    <property type="match status" value="1"/>
</dbReference>
<dbReference type="PRINTS" id="PR00413">
    <property type="entry name" value="HADHALOGNASE"/>
</dbReference>
<dbReference type="InterPro" id="IPR006439">
    <property type="entry name" value="HAD-SF_hydro_IA"/>
</dbReference>
<dbReference type="InterPro" id="IPR011951">
    <property type="entry name" value="HAD-SF_hydro_IA_YjjG/PynA"/>
</dbReference>
<dbReference type="NCBIfam" id="TIGR02254">
    <property type="entry name" value="YjjG_YfnB"/>
    <property type="match status" value="1"/>
</dbReference>
<evidence type="ECO:0000313" key="1">
    <source>
        <dbReference type="EMBL" id="QBF83443.1"/>
    </source>
</evidence>
<dbReference type="Proteomes" id="UP000291106">
    <property type="component" value="Chromosome"/>
</dbReference>
<reference evidence="1 2" key="1">
    <citation type="submission" date="2019-02" db="EMBL/GenBank/DDBJ databases">
        <title>Shewanella sp. D4-2 isolated from Dokdo Island.</title>
        <authorList>
            <person name="Baek K."/>
        </authorList>
    </citation>
    <scope>NUCLEOTIDE SEQUENCE [LARGE SCALE GENOMIC DNA]</scope>
    <source>
        <strain evidence="1 2">D4-2</strain>
    </source>
</reference>
<gene>
    <name evidence="1" type="ORF">EXU30_12595</name>
</gene>
<dbReference type="GO" id="GO:0008253">
    <property type="term" value="F:5'-nucleotidase activity"/>
    <property type="evidence" value="ECO:0007669"/>
    <property type="project" value="UniProtKB-EC"/>
</dbReference>